<dbReference type="SUPFAM" id="SSF52266">
    <property type="entry name" value="SGNH hydrolase"/>
    <property type="match status" value="1"/>
</dbReference>
<sequence>MQRFFKWVSALLLIVVIIGGGWFWLQHQPSSDSASNKRPIILKSVKVVGVGDSLTQGIGYDNDHQGYLPILRQQLRQDYYVKPKTANFGIGGQRSDQIDRRVQTNKKLRRALRRADVIAVTAGGNDLLQGLEKNILVNSDAQMTQKMLPLKNEYQQKLTQLMADVHEVNPRAQVYLFGIYNPVYVYFTNATMISTAVDQWNQVNRQVADSQSKTHFVDVKSALTYGQYRSANAQAKLKAENQQNDQAFINPATVEKLLQTQNNKEKNVYLSTEDHFHPNKKGYNVMATRLSHEIQNNVKWPKR</sequence>
<keyword evidence="1" id="KW-0472">Membrane</keyword>
<dbReference type="RefSeq" id="WP_137630141.1">
    <property type="nucleotide sequence ID" value="NZ_BJDO01000004.1"/>
</dbReference>
<name>A0ABW1T5S9_9LACO</name>
<dbReference type="InterPro" id="IPR013830">
    <property type="entry name" value="SGNH_hydro"/>
</dbReference>
<keyword evidence="4" id="KW-1185">Reference proteome</keyword>
<evidence type="ECO:0000256" key="1">
    <source>
        <dbReference type="SAM" id="Phobius"/>
    </source>
</evidence>
<dbReference type="Proteomes" id="UP001596190">
    <property type="component" value="Unassembled WGS sequence"/>
</dbReference>
<proteinExistence type="predicted"/>
<accession>A0ABW1T5S9</accession>
<comment type="caution">
    <text evidence="3">The sequence shown here is derived from an EMBL/GenBank/DDBJ whole genome shotgun (WGS) entry which is preliminary data.</text>
</comment>
<dbReference type="InterPro" id="IPR036514">
    <property type="entry name" value="SGNH_hydro_sf"/>
</dbReference>
<dbReference type="Pfam" id="PF13472">
    <property type="entry name" value="Lipase_GDSL_2"/>
    <property type="match status" value="1"/>
</dbReference>
<feature type="domain" description="SGNH hydrolase-type esterase" evidence="2">
    <location>
        <begin position="50"/>
        <end position="284"/>
    </location>
</feature>
<organism evidence="3 4">
    <name type="scientific">Secundilactobacillus hailunensis</name>
    <dbReference type="NCBI Taxonomy" id="2559923"/>
    <lineage>
        <taxon>Bacteria</taxon>
        <taxon>Bacillati</taxon>
        <taxon>Bacillota</taxon>
        <taxon>Bacilli</taxon>
        <taxon>Lactobacillales</taxon>
        <taxon>Lactobacillaceae</taxon>
        <taxon>Secundilactobacillus</taxon>
    </lineage>
</organism>
<gene>
    <name evidence="3" type="ORF">ACFP1H_02090</name>
</gene>
<dbReference type="Gene3D" id="3.40.50.1110">
    <property type="entry name" value="SGNH hydrolase"/>
    <property type="match status" value="1"/>
</dbReference>
<dbReference type="EMBL" id="JBHSSA010000026">
    <property type="protein sequence ID" value="MFC6253394.1"/>
    <property type="molecule type" value="Genomic_DNA"/>
</dbReference>
<dbReference type="PANTHER" id="PTHR30383">
    <property type="entry name" value="THIOESTERASE 1/PROTEASE 1/LYSOPHOSPHOLIPASE L1"/>
    <property type="match status" value="1"/>
</dbReference>
<evidence type="ECO:0000313" key="3">
    <source>
        <dbReference type="EMBL" id="MFC6253394.1"/>
    </source>
</evidence>
<protein>
    <submittedName>
        <fullName evidence="3">GDSL-type esterase/lipase family protein</fullName>
    </submittedName>
</protein>
<reference evidence="4" key="1">
    <citation type="journal article" date="2019" name="Int. J. Syst. Evol. Microbiol.">
        <title>The Global Catalogue of Microorganisms (GCM) 10K type strain sequencing project: providing services to taxonomists for standard genome sequencing and annotation.</title>
        <authorList>
            <consortium name="The Broad Institute Genomics Platform"/>
            <consortium name="The Broad Institute Genome Sequencing Center for Infectious Disease"/>
            <person name="Wu L."/>
            <person name="Ma J."/>
        </authorList>
    </citation>
    <scope>NUCLEOTIDE SEQUENCE [LARGE SCALE GENOMIC DNA]</scope>
    <source>
        <strain evidence="4">CCM 8950</strain>
    </source>
</reference>
<feature type="transmembrane region" description="Helical" evidence="1">
    <location>
        <begin position="7"/>
        <end position="25"/>
    </location>
</feature>
<keyword evidence="1" id="KW-1133">Transmembrane helix</keyword>
<evidence type="ECO:0000313" key="4">
    <source>
        <dbReference type="Proteomes" id="UP001596190"/>
    </source>
</evidence>
<evidence type="ECO:0000259" key="2">
    <source>
        <dbReference type="Pfam" id="PF13472"/>
    </source>
</evidence>
<dbReference type="InterPro" id="IPR051532">
    <property type="entry name" value="Ester_Hydrolysis_Enzymes"/>
</dbReference>
<dbReference type="PANTHER" id="PTHR30383:SF27">
    <property type="entry name" value="SPORE GERMINATION LIPASE LIPC"/>
    <property type="match status" value="1"/>
</dbReference>
<keyword evidence="1" id="KW-0812">Transmembrane</keyword>